<evidence type="ECO:0000256" key="1">
    <source>
        <dbReference type="ARBA" id="ARBA00005513"/>
    </source>
</evidence>
<evidence type="ECO:0000256" key="5">
    <source>
        <dbReference type="ARBA" id="ARBA00022692"/>
    </source>
</evidence>
<comment type="subunit">
    <text evidence="13">F-type ATPases have 2 components, F(1) - the catalytic core - and F(0) - the membrane proton channel. F(1) has five subunits: alpha(3), beta(3), gamma(1), delta(1), epsilon(1). F(0) has three main subunits: a(1), b(2) and c(10-14). The alpha and beta chains form an alternating ring which encloses part of the gamma chain. F(1) is attached to F(0) by a central stalk formed by the gamma and epsilon chains, while a peripheral stalk is formed by the delta and b chains.</text>
</comment>
<keyword evidence="5 13" id="KW-0812">Transmembrane</keyword>
<comment type="function">
    <text evidence="13">Component of the F(0) channel, it forms part of the peripheral stalk, linking F(1) to F(0).</text>
</comment>
<dbReference type="PANTHER" id="PTHR33445">
    <property type="entry name" value="ATP SYNTHASE SUBUNIT B', CHLOROPLASTIC"/>
    <property type="match status" value="1"/>
</dbReference>
<evidence type="ECO:0000256" key="6">
    <source>
        <dbReference type="ARBA" id="ARBA00022781"/>
    </source>
</evidence>
<keyword evidence="2 13" id="KW-0813">Transport</keyword>
<dbReference type="CDD" id="cd06503">
    <property type="entry name" value="ATP-synt_Fo_b"/>
    <property type="match status" value="1"/>
</dbReference>
<dbReference type="PANTHER" id="PTHR33445:SF1">
    <property type="entry name" value="ATP SYNTHASE SUBUNIT B"/>
    <property type="match status" value="1"/>
</dbReference>
<dbReference type="SUPFAM" id="SSF81573">
    <property type="entry name" value="F1F0 ATP synthase subunit B, membrane domain"/>
    <property type="match status" value="1"/>
</dbReference>
<dbReference type="GO" id="GO:0005886">
    <property type="term" value="C:plasma membrane"/>
    <property type="evidence" value="ECO:0007669"/>
    <property type="project" value="UniProtKB-SubCell"/>
</dbReference>
<evidence type="ECO:0000313" key="16">
    <source>
        <dbReference type="EMBL" id="SDB12483.1"/>
    </source>
</evidence>
<dbReference type="eggNOG" id="COG0711">
    <property type="taxonomic scope" value="Bacteria"/>
</dbReference>
<feature type="coiled-coil region" evidence="15">
    <location>
        <begin position="47"/>
        <end position="77"/>
    </location>
</feature>
<evidence type="ECO:0000256" key="10">
    <source>
        <dbReference type="ARBA" id="ARBA00023310"/>
    </source>
</evidence>
<reference evidence="16 17" key="1">
    <citation type="submission" date="2016-10" db="EMBL/GenBank/DDBJ databases">
        <authorList>
            <person name="de Groot N.N."/>
        </authorList>
    </citation>
    <scope>NUCLEOTIDE SEQUENCE [LARGE SCALE GENOMIC DNA]</scope>
    <source>
        <strain evidence="16 17">A-4</strain>
    </source>
</reference>
<keyword evidence="8 13" id="KW-0406">Ion transport</keyword>
<evidence type="ECO:0000256" key="15">
    <source>
        <dbReference type="SAM" id="Coils"/>
    </source>
</evidence>
<evidence type="ECO:0000256" key="11">
    <source>
        <dbReference type="ARBA" id="ARBA00025198"/>
    </source>
</evidence>
<evidence type="ECO:0000256" key="2">
    <source>
        <dbReference type="ARBA" id="ARBA00022448"/>
    </source>
</evidence>
<dbReference type="STRING" id="439219.SAMN02910293_00637"/>
<dbReference type="GO" id="GO:0045259">
    <property type="term" value="C:proton-transporting ATP synthase complex"/>
    <property type="evidence" value="ECO:0007669"/>
    <property type="project" value="UniProtKB-KW"/>
</dbReference>
<sequence length="168" mass="18732">MLNVFTTLGTSTIVGNLITVSGSFVLLLVLIRVFAWKNITGIFEKRADKIASELDKAEDAKIEAQELVRQRQTQLDDVKNVADKIILEAKNNAESMKSRIIENAENQASGLKAKAKLDIEKQKAEALVEMRHEVSAISIDLAQEILMEELTPDAHSQLIERYLNNLGE</sequence>
<evidence type="ECO:0000313" key="17">
    <source>
        <dbReference type="Proteomes" id="UP000182508"/>
    </source>
</evidence>
<evidence type="ECO:0000256" key="8">
    <source>
        <dbReference type="ARBA" id="ARBA00023065"/>
    </source>
</evidence>
<dbReference type="GO" id="GO:0046933">
    <property type="term" value="F:proton-transporting ATP synthase activity, rotational mechanism"/>
    <property type="evidence" value="ECO:0007669"/>
    <property type="project" value="UniProtKB-UniRule"/>
</dbReference>
<dbReference type="InterPro" id="IPR028987">
    <property type="entry name" value="ATP_synth_B-like_membr_sf"/>
</dbReference>
<dbReference type="InterPro" id="IPR002146">
    <property type="entry name" value="ATP_synth_b/b'su_bac/chlpt"/>
</dbReference>
<keyword evidence="9 13" id="KW-0472">Membrane</keyword>
<dbReference type="AlphaFoldDB" id="A0A1G6AW55"/>
<keyword evidence="10 13" id="KW-0066">ATP synthesis</keyword>
<dbReference type="RefSeq" id="WP_018164161.1">
    <property type="nucleotide sequence ID" value="NZ_FMXP01000007.1"/>
</dbReference>
<keyword evidence="6 13" id="KW-0375">Hydrogen ion transport</keyword>
<dbReference type="Pfam" id="PF00430">
    <property type="entry name" value="ATP-synt_B"/>
    <property type="match status" value="1"/>
</dbReference>
<keyword evidence="15" id="KW-0175">Coiled coil</keyword>
<evidence type="ECO:0000256" key="13">
    <source>
        <dbReference type="HAMAP-Rule" id="MF_01398"/>
    </source>
</evidence>
<evidence type="ECO:0000256" key="7">
    <source>
        <dbReference type="ARBA" id="ARBA00022989"/>
    </source>
</evidence>
<dbReference type="InterPro" id="IPR050059">
    <property type="entry name" value="ATP_synthase_B_chain"/>
</dbReference>
<evidence type="ECO:0000256" key="14">
    <source>
        <dbReference type="RuleBase" id="RU003848"/>
    </source>
</evidence>
<dbReference type="InterPro" id="IPR005864">
    <property type="entry name" value="ATP_synth_F0_bsu_bac"/>
</dbReference>
<keyword evidence="7 13" id="KW-1133">Transmembrane helix</keyword>
<comment type="similarity">
    <text evidence="1 13 14">Belongs to the ATPase B chain family.</text>
</comment>
<dbReference type="Proteomes" id="UP000182508">
    <property type="component" value="Unassembled WGS sequence"/>
</dbReference>
<keyword evidence="17" id="KW-1185">Reference proteome</keyword>
<evidence type="ECO:0000256" key="4">
    <source>
        <dbReference type="ARBA" id="ARBA00022547"/>
    </source>
</evidence>
<dbReference type="HAMAP" id="MF_01398">
    <property type="entry name" value="ATP_synth_b_bprime"/>
    <property type="match status" value="1"/>
</dbReference>
<name>A0A1G6AW55_9STRE</name>
<dbReference type="GO" id="GO:0046961">
    <property type="term" value="F:proton-transporting ATPase activity, rotational mechanism"/>
    <property type="evidence" value="ECO:0007669"/>
    <property type="project" value="TreeGrafter"/>
</dbReference>
<dbReference type="GO" id="GO:0012505">
    <property type="term" value="C:endomembrane system"/>
    <property type="evidence" value="ECO:0007669"/>
    <property type="project" value="UniProtKB-SubCell"/>
</dbReference>
<gene>
    <name evidence="13" type="primary">atpF</name>
    <name evidence="16" type="ORF">SAMN02910293_00637</name>
</gene>
<comment type="subcellular location">
    <subcellularLocation>
        <location evidence="13">Cell membrane</location>
        <topology evidence="13">Single-pass membrane protein</topology>
    </subcellularLocation>
    <subcellularLocation>
        <location evidence="12">Endomembrane system</location>
        <topology evidence="12">Single-pass membrane protein</topology>
    </subcellularLocation>
</comment>
<dbReference type="EMBL" id="FMXP01000007">
    <property type="protein sequence ID" value="SDB12483.1"/>
    <property type="molecule type" value="Genomic_DNA"/>
</dbReference>
<accession>A0A1G6AW55</accession>
<protein>
    <recommendedName>
        <fullName evidence="13">ATP synthase subunit b</fullName>
    </recommendedName>
    <alternativeName>
        <fullName evidence="13">ATP synthase F(0) sector subunit b</fullName>
    </alternativeName>
    <alternativeName>
        <fullName evidence="13">ATPase subunit I</fullName>
    </alternativeName>
    <alternativeName>
        <fullName evidence="13">F-type ATPase subunit b</fullName>
        <shortName evidence="13">F-ATPase subunit b</shortName>
    </alternativeName>
</protein>
<feature type="transmembrane region" description="Helical" evidence="13">
    <location>
        <begin position="12"/>
        <end position="35"/>
    </location>
</feature>
<keyword evidence="4 13" id="KW-0138">CF(0)</keyword>
<comment type="function">
    <text evidence="11 13">F(1)F(0) ATP synthase produces ATP from ADP in the presence of a proton or sodium gradient. F-type ATPases consist of two structural domains, F(1) containing the extramembraneous catalytic core and F(0) containing the membrane proton channel, linked together by a central stalk and a peripheral stalk. During catalysis, ATP synthesis in the catalytic domain of F(1) is coupled via a rotary mechanism of the central stalk subunits to proton translocation.</text>
</comment>
<dbReference type="NCBIfam" id="TIGR01144">
    <property type="entry name" value="ATP_synt_b"/>
    <property type="match status" value="1"/>
</dbReference>
<evidence type="ECO:0000256" key="12">
    <source>
        <dbReference type="ARBA" id="ARBA00037847"/>
    </source>
</evidence>
<evidence type="ECO:0000256" key="3">
    <source>
        <dbReference type="ARBA" id="ARBA00022475"/>
    </source>
</evidence>
<keyword evidence="3 13" id="KW-1003">Cell membrane</keyword>
<proteinExistence type="inferred from homology"/>
<organism evidence="16 17">
    <name type="scientific">Streptococcus henryi</name>
    <dbReference type="NCBI Taxonomy" id="439219"/>
    <lineage>
        <taxon>Bacteria</taxon>
        <taxon>Bacillati</taxon>
        <taxon>Bacillota</taxon>
        <taxon>Bacilli</taxon>
        <taxon>Lactobacillales</taxon>
        <taxon>Streptococcaceae</taxon>
        <taxon>Streptococcus</taxon>
    </lineage>
</organism>
<evidence type="ECO:0000256" key="9">
    <source>
        <dbReference type="ARBA" id="ARBA00023136"/>
    </source>
</evidence>